<gene>
    <name evidence="3" type="ORF">GBO79_01830</name>
    <name evidence="4" type="ORF">ITQ97_01195</name>
</gene>
<dbReference type="RefSeq" id="WP_159251227.1">
    <property type="nucleotide sequence ID" value="NZ_JADOFS010000001.1"/>
</dbReference>
<reference evidence="3" key="2">
    <citation type="submission" date="2019-12" db="EMBL/GenBank/DDBJ databases">
        <title>SpeciesPrimer: A bioinformatics pipeline dedicated to the design of qPCR primers for the quantification of bacterial species.</title>
        <authorList>
            <person name="Dreier M."/>
            <person name="Berthoud H."/>
            <person name="Shani N."/>
            <person name="Wechsler D."/>
            <person name="Junier P."/>
        </authorList>
    </citation>
    <scope>NUCLEOTIDE SEQUENCE</scope>
    <source>
        <strain evidence="3">FAM13073</strain>
    </source>
</reference>
<dbReference type="Proteomes" id="UP000472573">
    <property type="component" value="Unassembled WGS sequence"/>
</dbReference>
<organism evidence="4 6">
    <name type="scientific">Pediococcus pentosaceus</name>
    <dbReference type="NCBI Taxonomy" id="1255"/>
    <lineage>
        <taxon>Bacteria</taxon>
        <taxon>Bacillati</taxon>
        <taxon>Bacillota</taxon>
        <taxon>Bacilli</taxon>
        <taxon>Lactobacillales</taxon>
        <taxon>Lactobacillaceae</taxon>
        <taxon>Pediococcus</taxon>
    </lineage>
</organism>
<keyword evidence="2" id="KW-0812">Transmembrane</keyword>
<reference evidence="4" key="4">
    <citation type="submission" date="2020-11" db="EMBL/GenBank/DDBJ databases">
        <title>Antibiotic susceptibility profiles of Pediococcus pentosaceus from various origins and their implications for the safety assessment of strains with food-technology applications.</title>
        <authorList>
            <person name="Shani N."/>
            <person name="Oberhaensli S."/>
            <person name="Arias E."/>
        </authorList>
    </citation>
    <scope>NUCLEOTIDE SEQUENCE</scope>
    <source>
        <strain evidence="4">FAM 19164</strain>
    </source>
</reference>
<comment type="caution">
    <text evidence="4">The sequence shown here is derived from an EMBL/GenBank/DDBJ whole genome shotgun (WGS) entry which is preliminary data.</text>
</comment>
<name>A0A6L5A4C1_PEDPE</name>
<protein>
    <submittedName>
        <fullName evidence="4">Uncharacterized protein</fullName>
    </submittedName>
</protein>
<evidence type="ECO:0000313" key="4">
    <source>
        <dbReference type="EMBL" id="MBF7126454.1"/>
    </source>
</evidence>
<evidence type="ECO:0000256" key="1">
    <source>
        <dbReference type="SAM" id="Coils"/>
    </source>
</evidence>
<evidence type="ECO:0000313" key="6">
    <source>
        <dbReference type="Proteomes" id="UP000743107"/>
    </source>
</evidence>
<feature type="coiled-coil region" evidence="1">
    <location>
        <begin position="40"/>
        <end position="81"/>
    </location>
</feature>
<sequence>MLLGLSWGEWASITTIIVFMAGMVSLLFKYIVFGPFQDDIKDLNKNFKTLNDNLREIRISIAELDKRVDEHDRRLDRHHERIKDLHYKIRGGSY</sequence>
<keyword evidence="5" id="KW-1185">Reference proteome</keyword>
<reference evidence="3" key="1">
    <citation type="submission" date="2019-10" db="EMBL/GenBank/DDBJ databases">
        <authorList>
            <person name="Irmler S."/>
            <person name="Berthoud H."/>
            <person name="Roetschi A."/>
            <person name="Arias E."/>
            <person name="Shani N."/>
            <person name="Wuethrich D."/>
            <person name="Bruggmann R."/>
        </authorList>
    </citation>
    <scope>NUCLEOTIDE SEQUENCE</scope>
    <source>
        <strain evidence="3">FAM13073</strain>
    </source>
</reference>
<evidence type="ECO:0000313" key="5">
    <source>
        <dbReference type="Proteomes" id="UP000472573"/>
    </source>
</evidence>
<dbReference type="EMBL" id="JADOFV010000001">
    <property type="protein sequence ID" value="MBF7126454.1"/>
    <property type="molecule type" value="Genomic_DNA"/>
</dbReference>
<accession>A0A6L5A4C1</accession>
<evidence type="ECO:0000256" key="2">
    <source>
        <dbReference type="SAM" id="Phobius"/>
    </source>
</evidence>
<dbReference type="EMBL" id="WENB01000001">
    <property type="protein sequence ID" value="KAF0415312.1"/>
    <property type="molecule type" value="Genomic_DNA"/>
</dbReference>
<keyword evidence="2" id="KW-0472">Membrane</keyword>
<reference evidence="5" key="3">
    <citation type="submission" date="2020-03" db="EMBL/GenBank/DDBJ databases">
        <title>SpeciesPrimer: A bioinformatics pipeline dedicated to the design of qPCR primers for the quantification of bacterial species.</title>
        <authorList>
            <person name="Dreier M."/>
            <person name="Berthoud H."/>
            <person name="Shani N."/>
            <person name="Wechsler D."/>
            <person name="Junier P."/>
        </authorList>
    </citation>
    <scope>NUCLEOTIDE SEQUENCE [LARGE SCALE GENOMIC DNA]</scope>
    <source>
        <strain evidence="5">FAM13073</strain>
    </source>
</reference>
<keyword evidence="1" id="KW-0175">Coiled coil</keyword>
<feature type="transmembrane region" description="Helical" evidence="2">
    <location>
        <begin position="12"/>
        <end position="32"/>
    </location>
</feature>
<proteinExistence type="predicted"/>
<evidence type="ECO:0000313" key="3">
    <source>
        <dbReference type="EMBL" id="KAF0415312.1"/>
    </source>
</evidence>
<dbReference type="Proteomes" id="UP000743107">
    <property type="component" value="Unassembled WGS sequence"/>
</dbReference>
<keyword evidence="2" id="KW-1133">Transmembrane helix</keyword>
<dbReference type="AlphaFoldDB" id="A0A6L5A4C1"/>